<dbReference type="Proteomes" id="UP000016933">
    <property type="component" value="Unassembled WGS sequence"/>
</dbReference>
<name>M2WHY2_DOTSN</name>
<dbReference type="SUPFAM" id="SSF81383">
    <property type="entry name" value="F-box domain"/>
    <property type="match status" value="1"/>
</dbReference>
<gene>
    <name evidence="2" type="ORF">DOTSEDRAFT_38878</name>
</gene>
<dbReference type="AlphaFoldDB" id="M2WHY2"/>
<dbReference type="Pfam" id="PF00646">
    <property type="entry name" value="F-box"/>
    <property type="match status" value="1"/>
</dbReference>
<dbReference type="EMBL" id="KB446546">
    <property type="protein sequence ID" value="EME38623.1"/>
    <property type="molecule type" value="Genomic_DNA"/>
</dbReference>
<evidence type="ECO:0000313" key="2">
    <source>
        <dbReference type="EMBL" id="EME38623.1"/>
    </source>
</evidence>
<evidence type="ECO:0000313" key="3">
    <source>
        <dbReference type="Proteomes" id="UP000016933"/>
    </source>
</evidence>
<dbReference type="PROSITE" id="PS50181">
    <property type="entry name" value="FBOX"/>
    <property type="match status" value="1"/>
</dbReference>
<organism evidence="2 3">
    <name type="scientific">Dothistroma septosporum (strain NZE10 / CBS 128990)</name>
    <name type="common">Red band needle blight fungus</name>
    <name type="synonym">Mycosphaerella pini</name>
    <dbReference type="NCBI Taxonomy" id="675120"/>
    <lineage>
        <taxon>Eukaryota</taxon>
        <taxon>Fungi</taxon>
        <taxon>Dikarya</taxon>
        <taxon>Ascomycota</taxon>
        <taxon>Pezizomycotina</taxon>
        <taxon>Dothideomycetes</taxon>
        <taxon>Dothideomycetidae</taxon>
        <taxon>Mycosphaerellales</taxon>
        <taxon>Mycosphaerellaceae</taxon>
        <taxon>Dothistroma</taxon>
    </lineage>
</organism>
<sequence>MVSALAQMRQAVGVSYNSVTTLTRAYMQSRKRPKSASASLRKLPIELIEVIAEKVEPGDLCALRLVCCDLADKLSIIFTSVHFSSKGFRIHSLSNLTTALKIAQHPAFGSASRELHLYVDKMHMPEDIPITPGGFGPWIDWLEADRRSDLCDDQRNSYA</sequence>
<dbReference type="HOGENOM" id="CLU_1660709_0_0_1"/>
<feature type="domain" description="F-box" evidence="1">
    <location>
        <begin position="37"/>
        <end position="81"/>
    </location>
</feature>
<keyword evidence="3" id="KW-1185">Reference proteome</keyword>
<protein>
    <recommendedName>
        <fullName evidence="1">F-box domain-containing protein</fullName>
    </recommendedName>
</protein>
<dbReference type="InterPro" id="IPR001810">
    <property type="entry name" value="F-box_dom"/>
</dbReference>
<reference evidence="3" key="1">
    <citation type="journal article" date="2012" name="PLoS Genet.">
        <title>The genomes of the fungal plant pathogens Cladosporium fulvum and Dothistroma septosporum reveal adaptation to different hosts and lifestyles but also signatures of common ancestry.</title>
        <authorList>
            <person name="de Wit P.J.G.M."/>
            <person name="van der Burgt A."/>
            <person name="Oekmen B."/>
            <person name="Stergiopoulos I."/>
            <person name="Abd-Elsalam K.A."/>
            <person name="Aerts A.L."/>
            <person name="Bahkali A.H."/>
            <person name="Beenen H.G."/>
            <person name="Chettri P."/>
            <person name="Cox M.P."/>
            <person name="Datema E."/>
            <person name="de Vries R.P."/>
            <person name="Dhillon B."/>
            <person name="Ganley A.R."/>
            <person name="Griffiths S.A."/>
            <person name="Guo Y."/>
            <person name="Hamelin R.C."/>
            <person name="Henrissat B."/>
            <person name="Kabir M.S."/>
            <person name="Jashni M.K."/>
            <person name="Kema G."/>
            <person name="Klaubauf S."/>
            <person name="Lapidus A."/>
            <person name="Levasseur A."/>
            <person name="Lindquist E."/>
            <person name="Mehrabi R."/>
            <person name="Ohm R.A."/>
            <person name="Owen T.J."/>
            <person name="Salamov A."/>
            <person name="Schwelm A."/>
            <person name="Schijlen E."/>
            <person name="Sun H."/>
            <person name="van den Burg H.A."/>
            <person name="van Ham R.C.H.J."/>
            <person name="Zhang S."/>
            <person name="Goodwin S.B."/>
            <person name="Grigoriev I.V."/>
            <person name="Collemare J."/>
            <person name="Bradshaw R.E."/>
        </authorList>
    </citation>
    <scope>NUCLEOTIDE SEQUENCE [LARGE SCALE GENOMIC DNA]</scope>
    <source>
        <strain evidence="3">NZE10 / CBS 128990</strain>
    </source>
</reference>
<proteinExistence type="predicted"/>
<dbReference type="InterPro" id="IPR036047">
    <property type="entry name" value="F-box-like_dom_sf"/>
</dbReference>
<accession>M2WHY2</accession>
<reference evidence="2 3" key="2">
    <citation type="journal article" date="2012" name="PLoS Pathog.">
        <title>Diverse lifestyles and strategies of plant pathogenesis encoded in the genomes of eighteen Dothideomycetes fungi.</title>
        <authorList>
            <person name="Ohm R.A."/>
            <person name="Feau N."/>
            <person name="Henrissat B."/>
            <person name="Schoch C.L."/>
            <person name="Horwitz B.A."/>
            <person name="Barry K.W."/>
            <person name="Condon B.J."/>
            <person name="Copeland A.C."/>
            <person name="Dhillon B."/>
            <person name="Glaser F."/>
            <person name="Hesse C.N."/>
            <person name="Kosti I."/>
            <person name="LaButti K."/>
            <person name="Lindquist E.A."/>
            <person name="Lucas S."/>
            <person name="Salamov A.A."/>
            <person name="Bradshaw R.E."/>
            <person name="Ciuffetti L."/>
            <person name="Hamelin R.C."/>
            <person name="Kema G.H.J."/>
            <person name="Lawrence C."/>
            <person name="Scott J.A."/>
            <person name="Spatafora J.W."/>
            <person name="Turgeon B.G."/>
            <person name="de Wit P.J.G.M."/>
            <person name="Zhong S."/>
            <person name="Goodwin S.B."/>
            <person name="Grigoriev I.V."/>
        </authorList>
    </citation>
    <scope>NUCLEOTIDE SEQUENCE [LARGE SCALE GENOMIC DNA]</scope>
    <source>
        <strain evidence="3">NZE10 / CBS 128990</strain>
    </source>
</reference>
<evidence type="ECO:0000259" key="1">
    <source>
        <dbReference type="PROSITE" id="PS50181"/>
    </source>
</evidence>